<dbReference type="SUPFAM" id="SSF103473">
    <property type="entry name" value="MFS general substrate transporter"/>
    <property type="match status" value="1"/>
</dbReference>
<sequence>MRLPWSSLLLLSAGIFVAVTSEFLPIGLLPQLRDELGITEAQVGMLITVFAGTVVVATAPLTHLTRAVPRKRLLIVLLAIFAVANLVAALAPSYAVLVVARVIGGAAHGVFWAVVSPYAARLVPPERLASAVAIATSGATVATVAGVPLGTLLGSVVGWRASFAVIAGLVVVIAALIVAVLPPVEHRTHARDAVVGRPARDATLAPVLVLCTTVVLVTLGHATFYTYIAAWVIDVAGFEGSAVAGVLLLFGAAGAIGVAVAGVLGDRFPRALLPVLLVGVGLSVAGLAALAAHPFAVIVLIVLWSAFLGGVPVIFQARLLQTASPALLDIAAAWLTVAFNIGIGGGALLGGFVIGAWSLAALPLVTVALLLAAIGLVAVVGGLARPSRHQISTESAAS</sequence>
<feature type="transmembrane region" description="Helical" evidence="6">
    <location>
        <begin position="202"/>
        <end position="230"/>
    </location>
</feature>
<dbReference type="InterPro" id="IPR050189">
    <property type="entry name" value="MFS_Efflux_Transporters"/>
</dbReference>
<keyword evidence="9" id="KW-1185">Reference proteome</keyword>
<feature type="transmembrane region" description="Helical" evidence="6">
    <location>
        <begin position="271"/>
        <end position="289"/>
    </location>
</feature>
<evidence type="ECO:0000259" key="7">
    <source>
        <dbReference type="PROSITE" id="PS50850"/>
    </source>
</evidence>
<dbReference type="Proteomes" id="UP001060039">
    <property type="component" value="Chromosome"/>
</dbReference>
<dbReference type="RefSeq" id="WP_255158373.1">
    <property type="nucleotide sequence ID" value="NZ_CP101497.1"/>
</dbReference>
<evidence type="ECO:0000256" key="1">
    <source>
        <dbReference type="ARBA" id="ARBA00004651"/>
    </source>
</evidence>
<gene>
    <name evidence="8" type="ORF">NNL39_07140</name>
</gene>
<feature type="transmembrane region" description="Helical" evidence="6">
    <location>
        <begin position="128"/>
        <end position="149"/>
    </location>
</feature>
<dbReference type="InterPro" id="IPR011701">
    <property type="entry name" value="MFS"/>
</dbReference>
<evidence type="ECO:0000256" key="3">
    <source>
        <dbReference type="ARBA" id="ARBA00022692"/>
    </source>
</evidence>
<reference evidence="8" key="1">
    <citation type="submission" date="2022-07" db="EMBL/GenBank/DDBJ databases">
        <title>Taxonomic analysis of Microcella humidisoli nov. sp., isolated from riverside soil.</title>
        <authorList>
            <person name="Molina K.M."/>
            <person name="Kim S.B."/>
        </authorList>
    </citation>
    <scope>NUCLEOTIDE SEQUENCE</scope>
    <source>
        <strain evidence="8">MMS21-STM10</strain>
    </source>
</reference>
<dbReference type="Gene3D" id="1.20.1250.20">
    <property type="entry name" value="MFS general substrate transporter like domains"/>
    <property type="match status" value="1"/>
</dbReference>
<dbReference type="Pfam" id="PF07690">
    <property type="entry name" value="MFS_1"/>
    <property type="match status" value="1"/>
</dbReference>
<feature type="domain" description="Major facilitator superfamily (MFS) profile" evidence="7">
    <location>
        <begin position="7"/>
        <end position="390"/>
    </location>
</feature>
<feature type="transmembrane region" description="Helical" evidence="6">
    <location>
        <begin position="73"/>
        <end position="91"/>
    </location>
</feature>
<evidence type="ECO:0000313" key="8">
    <source>
        <dbReference type="EMBL" id="UTT61462.1"/>
    </source>
</evidence>
<proteinExistence type="predicted"/>
<dbReference type="PANTHER" id="PTHR43124:SF3">
    <property type="entry name" value="CHLORAMPHENICOL EFFLUX PUMP RV0191"/>
    <property type="match status" value="1"/>
</dbReference>
<evidence type="ECO:0000313" key="9">
    <source>
        <dbReference type="Proteomes" id="UP001060039"/>
    </source>
</evidence>
<comment type="subcellular location">
    <subcellularLocation>
        <location evidence="1">Cell membrane</location>
        <topology evidence="1">Multi-pass membrane protein</topology>
    </subcellularLocation>
</comment>
<feature type="transmembrane region" description="Helical" evidence="6">
    <location>
        <begin position="42"/>
        <end position="61"/>
    </location>
</feature>
<keyword evidence="5 6" id="KW-0472">Membrane</keyword>
<organism evidence="8 9">
    <name type="scientific">Microcella humidisoli</name>
    <dbReference type="NCBI Taxonomy" id="2963406"/>
    <lineage>
        <taxon>Bacteria</taxon>
        <taxon>Bacillati</taxon>
        <taxon>Actinomycetota</taxon>
        <taxon>Actinomycetes</taxon>
        <taxon>Micrococcales</taxon>
        <taxon>Microbacteriaceae</taxon>
        <taxon>Microcella</taxon>
    </lineage>
</organism>
<keyword evidence="2" id="KW-1003">Cell membrane</keyword>
<feature type="transmembrane region" description="Helical" evidence="6">
    <location>
        <begin position="327"/>
        <end position="354"/>
    </location>
</feature>
<name>A0ABY5FTK8_9MICO</name>
<accession>A0ABY5FTK8</accession>
<evidence type="ECO:0000256" key="4">
    <source>
        <dbReference type="ARBA" id="ARBA00022989"/>
    </source>
</evidence>
<dbReference type="InterPro" id="IPR036259">
    <property type="entry name" value="MFS_trans_sf"/>
</dbReference>
<dbReference type="CDD" id="cd17324">
    <property type="entry name" value="MFS_NepI_like"/>
    <property type="match status" value="1"/>
</dbReference>
<feature type="transmembrane region" description="Helical" evidence="6">
    <location>
        <begin position="242"/>
        <end position="264"/>
    </location>
</feature>
<dbReference type="PROSITE" id="PS50850">
    <property type="entry name" value="MFS"/>
    <property type="match status" value="1"/>
</dbReference>
<feature type="transmembrane region" description="Helical" evidence="6">
    <location>
        <begin position="295"/>
        <end position="315"/>
    </location>
</feature>
<protein>
    <submittedName>
        <fullName evidence="8">MFS transporter</fullName>
    </submittedName>
</protein>
<dbReference type="PANTHER" id="PTHR43124">
    <property type="entry name" value="PURINE EFFLUX PUMP PBUE"/>
    <property type="match status" value="1"/>
</dbReference>
<feature type="transmembrane region" description="Helical" evidence="6">
    <location>
        <begin position="360"/>
        <end position="384"/>
    </location>
</feature>
<dbReference type="InterPro" id="IPR020846">
    <property type="entry name" value="MFS_dom"/>
</dbReference>
<keyword evidence="4 6" id="KW-1133">Transmembrane helix</keyword>
<dbReference type="EMBL" id="CP101497">
    <property type="protein sequence ID" value="UTT61462.1"/>
    <property type="molecule type" value="Genomic_DNA"/>
</dbReference>
<feature type="transmembrane region" description="Helical" evidence="6">
    <location>
        <begin position="97"/>
        <end position="116"/>
    </location>
</feature>
<feature type="transmembrane region" description="Helical" evidence="6">
    <location>
        <begin position="161"/>
        <end position="181"/>
    </location>
</feature>
<evidence type="ECO:0000256" key="2">
    <source>
        <dbReference type="ARBA" id="ARBA00022475"/>
    </source>
</evidence>
<evidence type="ECO:0000256" key="5">
    <source>
        <dbReference type="ARBA" id="ARBA00023136"/>
    </source>
</evidence>
<keyword evidence="3 6" id="KW-0812">Transmembrane</keyword>
<evidence type="ECO:0000256" key="6">
    <source>
        <dbReference type="SAM" id="Phobius"/>
    </source>
</evidence>